<reference evidence="4" key="1">
    <citation type="submission" date="2022-11" db="EMBL/GenBank/DDBJ databases">
        <title>Genome Resource of Sclerotinia nivalis Strain SnTB1, a Plant Pathogen Isolated from American Ginseng.</title>
        <authorList>
            <person name="Fan S."/>
        </authorList>
    </citation>
    <scope>NUCLEOTIDE SEQUENCE</scope>
    <source>
        <strain evidence="4">SnTB1</strain>
    </source>
</reference>
<evidence type="ECO:0000259" key="3">
    <source>
        <dbReference type="PROSITE" id="PS51164"/>
    </source>
</evidence>
<proteinExistence type="predicted"/>
<dbReference type="InterPro" id="IPR000254">
    <property type="entry name" value="CBD"/>
</dbReference>
<evidence type="ECO:0000313" key="4">
    <source>
        <dbReference type="EMBL" id="KAJ8070810.1"/>
    </source>
</evidence>
<dbReference type="Pfam" id="PF00734">
    <property type="entry name" value="CBM_1"/>
    <property type="match status" value="1"/>
</dbReference>
<dbReference type="PROSITE" id="PS51164">
    <property type="entry name" value="CBM1_2"/>
    <property type="match status" value="1"/>
</dbReference>
<feature type="chain" id="PRO_5040748626" description="CBM1 domain-containing protein" evidence="2">
    <location>
        <begin position="23"/>
        <end position="51"/>
    </location>
</feature>
<organism evidence="4 5">
    <name type="scientific">Sclerotinia nivalis</name>
    <dbReference type="NCBI Taxonomy" id="352851"/>
    <lineage>
        <taxon>Eukaryota</taxon>
        <taxon>Fungi</taxon>
        <taxon>Dikarya</taxon>
        <taxon>Ascomycota</taxon>
        <taxon>Pezizomycotina</taxon>
        <taxon>Leotiomycetes</taxon>
        <taxon>Helotiales</taxon>
        <taxon>Sclerotiniaceae</taxon>
        <taxon>Sclerotinia</taxon>
    </lineage>
</organism>
<dbReference type="GO" id="GO:0030248">
    <property type="term" value="F:cellulose binding"/>
    <property type="evidence" value="ECO:0007669"/>
    <property type="project" value="InterPro"/>
</dbReference>
<sequence>MHFYSPLRATLLIAAGIQEVYAQQSAWGQCGGTGWAGATTCVSGYVCTYSK</sequence>
<dbReference type="InterPro" id="IPR035971">
    <property type="entry name" value="CBD_sf"/>
</dbReference>
<evidence type="ECO:0000256" key="1">
    <source>
        <dbReference type="ARBA" id="ARBA00022729"/>
    </source>
</evidence>
<dbReference type="AlphaFoldDB" id="A0A9X0AY18"/>
<dbReference type="GO" id="GO:0005576">
    <property type="term" value="C:extracellular region"/>
    <property type="evidence" value="ECO:0007669"/>
    <property type="project" value="InterPro"/>
</dbReference>
<dbReference type="SUPFAM" id="SSF57180">
    <property type="entry name" value="Cellulose-binding domain"/>
    <property type="match status" value="1"/>
</dbReference>
<evidence type="ECO:0000313" key="5">
    <source>
        <dbReference type="Proteomes" id="UP001152300"/>
    </source>
</evidence>
<name>A0A9X0AY18_9HELO</name>
<keyword evidence="5" id="KW-1185">Reference proteome</keyword>
<accession>A0A9X0AY18</accession>
<gene>
    <name evidence="4" type="ORF">OCU04_001172</name>
</gene>
<dbReference type="EMBL" id="JAPEIS010000001">
    <property type="protein sequence ID" value="KAJ8070810.1"/>
    <property type="molecule type" value="Genomic_DNA"/>
</dbReference>
<dbReference type="GO" id="GO:0005975">
    <property type="term" value="P:carbohydrate metabolic process"/>
    <property type="evidence" value="ECO:0007669"/>
    <property type="project" value="InterPro"/>
</dbReference>
<feature type="signal peptide" evidence="2">
    <location>
        <begin position="1"/>
        <end position="22"/>
    </location>
</feature>
<dbReference type="Proteomes" id="UP001152300">
    <property type="component" value="Unassembled WGS sequence"/>
</dbReference>
<feature type="domain" description="CBM1" evidence="3">
    <location>
        <begin position="22"/>
        <end position="51"/>
    </location>
</feature>
<keyword evidence="1 2" id="KW-0732">Signal</keyword>
<evidence type="ECO:0000256" key="2">
    <source>
        <dbReference type="SAM" id="SignalP"/>
    </source>
</evidence>
<protein>
    <recommendedName>
        <fullName evidence="3">CBM1 domain-containing protein</fullName>
    </recommendedName>
</protein>
<comment type="caution">
    <text evidence="4">The sequence shown here is derived from an EMBL/GenBank/DDBJ whole genome shotgun (WGS) entry which is preliminary data.</text>
</comment>